<reference evidence="1 2" key="1">
    <citation type="submission" date="2015-09" db="EMBL/GenBank/DDBJ databases">
        <title>Genome announcement of multiple Pseudomonas syringae strains.</title>
        <authorList>
            <person name="Thakur S."/>
            <person name="Wang P.W."/>
            <person name="Gong Y."/>
            <person name="Weir B.S."/>
            <person name="Guttman D.S."/>
        </authorList>
    </citation>
    <scope>NUCLEOTIDE SEQUENCE [LARGE SCALE GENOMIC DNA]</scope>
    <source>
        <strain evidence="1 2">ICMP3963</strain>
    </source>
</reference>
<comment type="caution">
    <text evidence="1">The sequence shown here is derived from an EMBL/GenBank/DDBJ whole genome shotgun (WGS) entry which is preliminary data.</text>
</comment>
<dbReference type="EMBL" id="LJRR01000029">
    <property type="protein sequence ID" value="KPZ25964.1"/>
    <property type="molecule type" value="Genomic_DNA"/>
</dbReference>
<protein>
    <submittedName>
        <fullName evidence="1">Uncharacterized protein</fullName>
    </submittedName>
</protein>
<name>A0A0Q0KE38_9PSED</name>
<proteinExistence type="predicted"/>
<sequence length="32" mass="3604">MKIVPRQLKVTLDAVMQDFVFFYSAVLCGVGK</sequence>
<accession>A0A0Q0KE38</accession>
<evidence type="ECO:0000313" key="2">
    <source>
        <dbReference type="Proteomes" id="UP000050317"/>
    </source>
</evidence>
<dbReference type="AlphaFoldDB" id="A0A0Q0KE38"/>
<dbReference type="Proteomes" id="UP000050317">
    <property type="component" value="Unassembled WGS sequence"/>
</dbReference>
<evidence type="ECO:0000313" key="1">
    <source>
        <dbReference type="EMBL" id="KPZ25964.1"/>
    </source>
</evidence>
<gene>
    <name evidence="1" type="ORF">ALO40_102322</name>
</gene>
<organism evidence="1 2">
    <name type="scientific">Pseudomonas syringae pv. viburni</name>
    <dbReference type="NCBI Taxonomy" id="251703"/>
    <lineage>
        <taxon>Bacteria</taxon>
        <taxon>Pseudomonadati</taxon>
        <taxon>Pseudomonadota</taxon>
        <taxon>Gammaproteobacteria</taxon>
        <taxon>Pseudomonadales</taxon>
        <taxon>Pseudomonadaceae</taxon>
        <taxon>Pseudomonas</taxon>
    </lineage>
</organism>